<sequence>MSWALTGDSSPEHWYIAAQDRPPASKQGAPGHVWPTPHSFATSVSLLMVYTGTGPYRWTFSTLLSWPPVRVCLQVRQAAAPVPCWSSRSSLQQRVRCKETDSGANDTSPMAVIDEILLVAKDGCVGGLRDGRRLPHPLLSASVPLRTPAPASLLLFSPRGATWLAFASTSSEALGLANLLARRRLAVVLLGAL</sequence>
<evidence type="ECO:0000313" key="1">
    <source>
        <dbReference type="EMBL" id="SPO34675.1"/>
    </source>
</evidence>
<organism evidence="1 2">
    <name type="scientific">Pseudozyma flocculosa</name>
    <dbReference type="NCBI Taxonomy" id="84751"/>
    <lineage>
        <taxon>Eukaryota</taxon>
        <taxon>Fungi</taxon>
        <taxon>Dikarya</taxon>
        <taxon>Basidiomycota</taxon>
        <taxon>Ustilaginomycotina</taxon>
        <taxon>Ustilaginomycetes</taxon>
        <taxon>Ustilaginales</taxon>
        <taxon>Ustilaginaceae</taxon>
        <taxon>Pseudozyma</taxon>
    </lineage>
</organism>
<accession>A0A5C3ESJ7</accession>
<dbReference type="EMBL" id="OOIP01000001">
    <property type="protein sequence ID" value="SPO34675.1"/>
    <property type="molecule type" value="Genomic_DNA"/>
</dbReference>
<dbReference type="Proteomes" id="UP000323386">
    <property type="component" value="Unassembled WGS sequence"/>
</dbReference>
<dbReference type="AlphaFoldDB" id="A0A5C3ESJ7"/>
<proteinExistence type="predicted"/>
<protein>
    <submittedName>
        <fullName evidence="1">Uncharacterized protein</fullName>
    </submittedName>
</protein>
<keyword evidence="2" id="KW-1185">Reference proteome</keyword>
<reference evidence="1" key="1">
    <citation type="submission" date="2018-03" db="EMBL/GenBank/DDBJ databases">
        <authorList>
            <person name="Guldener U."/>
        </authorList>
    </citation>
    <scope>NUCLEOTIDE SEQUENCE [LARGE SCALE GENOMIC DNA]</scope>
    <source>
        <strain evidence="1">DAOM196992</strain>
    </source>
</reference>
<evidence type="ECO:0000313" key="2">
    <source>
        <dbReference type="Proteomes" id="UP000323386"/>
    </source>
</evidence>
<name>A0A5C3ESJ7_9BASI</name>
<gene>
    <name evidence="1" type="ORF">PSFLO_00146</name>
</gene>